<keyword evidence="1" id="KW-0812">Transmembrane</keyword>
<organism evidence="2 3">
    <name type="scientific">Acinetobacter genomosp. 15BJ</name>
    <dbReference type="NCBI Taxonomy" id="106651"/>
    <lineage>
        <taxon>Bacteria</taxon>
        <taxon>Pseudomonadati</taxon>
        <taxon>Pseudomonadota</taxon>
        <taxon>Gammaproteobacteria</taxon>
        <taxon>Moraxellales</taxon>
        <taxon>Moraxellaceae</taxon>
        <taxon>Acinetobacter</taxon>
    </lineage>
</organism>
<accession>A0ABT8V617</accession>
<evidence type="ECO:0000313" key="3">
    <source>
        <dbReference type="Proteomes" id="UP001168902"/>
    </source>
</evidence>
<name>A0ABT8V617_9GAMM</name>
<comment type="caution">
    <text evidence="2">The sequence shown here is derived from an EMBL/GenBank/DDBJ whole genome shotgun (WGS) entry which is preliminary data.</text>
</comment>
<evidence type="ECO:0000313" key="2">
    <source>
        <dbReference type="EMBL" id="MDO3659075.1"/>
    </source>
</evidence>
<protein>
    <submittedName>
        <fullName evidence="2">KGW motif small protein</fullName>
    </submittedName>
</protein>
<keyword evidence="1" id="KW-0472">Membrane</keyword>
<gene>
    <name evidence="2" type="ORF">Q3V53_18190</name>
</gene>
<proteinExistence type="predicted"/>
<dbReference type="EMBL" id="JAUMJH010000072">
    <property type="protein sequence ID" value="MDO3659075.1"/>
    <property type="molecule type" value="Genomic_DNA"/>
</dbReference>
<reference evidence="2 3" key="1">
    <citation type="submission" date="2023-07" db="EMBL/GenBank/DDBJ databases">
        <title>A novel proteolytic Acinetobacter species.</title>
        <authorList>
            <person name="Nemec A."/>
            <person name="Radolfova-Krizova L."/>
        </authorList>
    </citation>
    <scope>NUCLEOTIDE SEQUENCE [LARGE SCALE GENOMIC DNA]</scope>
    <source>
        <strain evidence="2 3">NIPH 1865</strain>
    </source>
</reference>
<dbReference type="NCBIfam" id="NF040911">
    <property type="entry name" value="KGW_Acineto"/>
    <property type="match status" value="1"/>
</dbReference>
<dbReference type="Proteomes" id="UP001168902">
    <property type="component" value="Unassembled WGS sequence"/>
</dbReference>
<sequence>MMKNENYLRTLHTKDKGWFWFGLTVATQTLFIVVSYLVINISL</sequence>
<keyword evidence="1" id="KW-1133">Transmembrane helix</keyword>
<evidence type="ECO:0000256" key="1">
    <source>
        <dbReference type="SAM" id="Phobius"/>
    </source>
</evidence>
<feature type="transmembrane region" description="Helical" evidence="1">
    <location>
        <begin position="20"/>
        <end position="39"/>
    </location>
</feature>
<dbReference type="RefSeq" id="WP_265596757.1">
    <property type="nucleotide sequence ID" value="NZ_JAKZGC010000001.1"/>
</dbReference>
<keyword evidence="3" id="KW-1185">Reference proteome</keyword>